<reference evidence="21" key="2">
    <citation type="submission" date="2025-09" db="UniProtKB">
        <authorList>
            <consortium name="Ensembl"/>
        </authorList>
    </citation>
    <scope>IDENTIFICATION</scope>
</reference>
<keyword evidence="4" id="KW-0547">Nucleotide-binding</keyword>
<evidence type="ECO:0000256" key="15">
    <source>
        <dbReference type="ARBA" id="ARBA00048954"/>
    </source>
</evidence>
<dbReference type="Gene3D" id="3.40.50.300">
    <property type="entry name" value="P-loop containing nucleotide triphosphate hydrolases"/>
    <property type="match status" value="2"/>
</dbReference>
<comment type="subcellular location">
    <subcellularLocation>
        <location evidence="1">Nucleus</location>
    </subcellularLocation>
</comment>
<keyword evidence="12" id="KW-0413">Isomerase</keyword>
<evidence type="ECO:0000256" key="13">
    <source>
        <dbReference type="ARBA" id="ARBA00023242"/>
    </source>
</evidence>
<keyword evidence="7" id="KW-0378">Hydrolase</keyword>
<evidence type="ECO:0000259" key="20">
    <source>
        <dbReference type="PROSITE" id="PS51999"/>
    </source>
</evidence>
<evidence type="ECO:0000256" key="14">
    <source>
        <dbReference type="ARBA" id="ARBA00044969"/>
    </source>
</evidence>
<dbReference type="OrthoDB" id="6513042at2759"/>
<evidence type="ECO:0000313" key="21">
    <source>
        <dbReference type="Ensembl" id="ENSFTIP00000007773.1"/>
    </source>
</evidence>
<dbReference type="PANTHER" id="PTHR28535">
    <property type="entry name" value="ZINC FINGER GRF-TYPE CONTAINING 1"/>
    <property type="match status" value="1"/>
</dbReference>
<dbReference type="InterPro" id="IPR027417">
    <property type="entry name" value="P-loop_NTPase"/>
</dbReference>
<keyword evidence="22" id="KW-1185">Reference proteome</keyword>
<evidence type="ECO:0000256" key="3">
    <source>
        <dbReference type="ARBA" id="ARBA00022723"/>
    </source>
</evidence>
<dbReference type="Pfam" id="PF13087">
    <property type="entry name" value="AAA_12"/>
    <property type="match status" value="1"/>
</dbReference>
<keyword evidence="5" id="KW-0227">DNA damage</keyword>
<dbReference type="Pfam" id="PF10382">
    <property type="entry name" value="ZGRF1-like_N"/>
    <property type="match status" value="1"/>
</dbReference>
<comment type="subunit">
    <text evidence="16">Interacts with DNA repair protein RAD51; the interaction promotes RAD51 strand exchange activity. Also interacts with DNA repair proteins EXO1 and BRCA1; the interactions are increased following DNA damage induction.</text>
</comment>
<evidence type="ECO:0000256" key="7">
    <source>
        <dbReference type="ARBA" id="ARBA00022801"/>
    </source>
</evidence>
<evidence type="ECO:0000256" key="2">
    <source>
        <dbReference type="ARBA" id="ARBA00022553"/>
    </source>
</evidence>
<evidence type="ECO:0000256" key="16">
    <source>
        <dbReference type="ARBA" id="ARBA00066212"/>
    </source>
</evidence>
<dbReference type="CDD" id="cd18808">
    <property type="entry name" value="SF1_C_Upf1"/>
    <property type="match status" value="1"/>
</dbReference>
<dbReference type="InterPro" id="IPR041679">
    <property type="entry name" value="DNA2/NAM7-like_C"/>
</dbReference>
<evidence type="ECO:0000256" key="1">
    <source>
        <dbReference type="ARBA" id="ARBA00004123"/>
    </source>
</evidence>
<reference evidence="21" key="1">
    <citation type="submission" date="2025-08" db="UniProtKB">
        <authorList>
            <consortium name="Ensembl"/>
        </authorList>
    </citation>
    <scope>IDENTIFICATION</scope>
</reference>
<dbReference type="GO" id="GO:0035861">
    <property type="term" value="C:site of double-strand break"/>
    <property type="evidence" value="ECO:0007669"/>
    <property type="project" value="TreeGrafter"/>
</dbReference>
<protein>
    <recommendedName>
        <fullName evidence="17">5'-3' DNA helicase ZGRF1</fullName>
        <ecNumber evidence="14">5.6.2.3</ecNumber>
    </recommendedName>
    <alternativeName>
        <fullName evidence="18">GRF-type zinc finger domain-containing protein 1</fullName>
    </alternativeName>
</protein>
<proteinExistence type="predicted"/>
<dbReference type="PROSITE" id="PS51999">
    <property type="entry name" value="ZF_GRF"/>
    <property type="match status" value="1"/>
</dbReference>
<dbReference type="Proteomes" id="UP000694562">
    <property type="component" value="Unplaced"/>
</dbReference>
<evidence type="ECO:0000256" key="9">
    <source>
        <dbReference type="ARBA" id="ARBA00022833"/>
    </source>
</evidence>
<evidence type="ECO:0000313" key="22">
    <source>
        <dbReference type="Proteomes" id="UP000694562"/>
    </source>
</evidence>
<keyword evidence="13" id="KW-0539">Nucleus</keyword>
<dbReference type="InterPro" id="IPR018838">
    <property type="entry name" value="ZGRF1-like_N"/>
</dbReference>
<name>A0A8C4U4F4_FALTI</name>
<evidence type="ECO:0000256" key="5">
    <source>
        <dbReference type="ARBA" id="ARBA00022763"/>
    </source>
</evidence>
<dbReference type="AlphaFoldDB" id="A0A8C4U4F4"/>
<accession>A0A8C4U4F4</accession>
<keyword evidence="3" id="KW-0479">Metal-binding</keyword>
<dbReference type="InterPro" id="IPR047187">
    <property type="entry name" value="SF1_C_Upf1"/>
</dbReference>
<keyword evidence="8" id="KW-0347">Helicase</keyword>
<dbReference type="FunFam" id="3.40.50.300:FF:001087">
    <property type="entry name" value="ZGRF1 isoform 9"/>
    <property type="match status" value="1"/>
</dbReference>
<dbReference type="Pfam" id="PF06839">
    <property type="entry name" value="Zn_ribbon_GRF"/>
    <property type="match status" value="1"/>
</dbReference>
<dbReference type="Pfam" id="PF13086">
    <property type="entry name" value="AAA_11"/>
    <property type="match status" value="1"/>
</dbReference>
<evidence type="ECO:0000256" key="19">
    <source>
        <dbReference type="PROSITE-ProRule" id="PRU01343"/>
    </source>
</evidence>
<keyword evidence="11" id="KW-0234">DNA repair</keyword>
<keyword evidence="10" id="KW-0067">ATP-binding</keyword>
<dbReference type="InterPro" id="IPR041677">
    <property type="entry name" value="DNA2/NAM7_AAA_11"/>
</dbReference>
<dbReference type="PANTHER" id="PTHR28535:SF1">
    <property type="entry name" value="PROTEIN ZGRF1"/>
    <property type="match status" value="1"/>
</dbReference>
<dbReference type="SUPFAM" id="SSF52540">
    <property type="entry name" value="P-loop containing nucleoside triphosphate hydrolases"/>
    <property type="match status" value="1"/>
</dbReference>
<evidence type="ECO:0000256" key="12">
    <source>
        <dbReference type="ARBA" id="ARBA00023235"/>
    </source>
</evidence>
<evidence type="ECO:0000256" key="18">
    <source>
        <dbReference type="ARBA" id="ARBA00083828"/>
    </source>
</evidence>
<dbReference type="GO" id="GO:0016787">
    <property type="term" value="F:hydrolase activity"/>
    <property type="evidence" value="ECO:0007669"/>
    <property type="project" value="UniProtKB-KW"/>
</dbReference>
<evidence type="ECO:0000256" key="8">
    <source>
        <dbReference type="ARBA" id="ARBA00022806"/>
    </source>
</evidence>
<evidence type="ECO:0000256" key="4">
    <source>
        <dbReference type="ARBA" id="ARBA00022741"/>
    </source>
</evidence>
<dbReference type="EC" id="5.6.2.3" evidence="14"/>
<sequence length="1216" mass="137400">ETAVLFKHSFLLLFQHFTRLKQVLYTHQKMKKSKTWQDGILRITTGRNKAILFDDKGRCLESIFLKSQVRFVWSFVFMLDCGLCFRKRHQVKGSAASEIMLRAPCSQLGWQQYQDNTEFAAERFLSPLFSSNYVLSDFREVISSVELTSSLNPDSTFSPASGSGETIGDMQEPLIHRMLPSKCICPTAQEKSSYPGECNLSRFKRPVKTRAQVPFVSLPATEKVPDAVYPTDSEEVQQSFESSVVNLCNESAYTEDEQREFVQSVFPNLTSQYRQSKWLKYQNMAQCDLIAQNSDDSEVTDDICAENVLGMLLGDTGESSAMNKSAPGSACLLTAKSMLDKCCANTSKEDFISERKLLSLHLSQTPLAEATQKVLSHLSCYTDITISELSFPNVDKVKYADLPKRKITIPTVFESHVHYKQIFKAALTEQLNIMLFELSQRLHKALSKVDISFYTSLKDGQSMSKESCVPLCSHMRPAKLVMVKKEGQNKGRLFYTCDAPKSEQCLFFKWIEDVNPSQIKSRPSAVLHDMKSVGTYLRSQKIALYEGCQLLVRKAFEVQAQRCSKFKKFMNTPDRFDGDSKKKLYLKLSKKEHYSFYSKDDIWVVSKTLNFDPLDTFIASSAFFGPSSNDEVELLPLKGYCPSNWRSNMIVHALLVCNASGELTALRNMEEHFNPSTLPLMPYLLKMNFRSENATNRVNKRKFIPPAINMKRTMMYGPVSTEVAMELAKKMIQTFLLNPDQATSLIRIAQMMTSCENLKPVEEHQILPITIIHGVFGAGKSYLLSVVILFLVQLFESSEATKGPRPAQWKLLIASSTNVAIDRILQGLLDLGFEDFIRVGSIRKITKAILPHSLHAGSGNDNEQLKELLALMKEDLTPTEKMYVRKSIEQHKLGTNKTILQQVKVVGVTCAACPFPCLNALKFPVVMLDECSQITEPASLLPIARFQCEKLVLVGDPKQLPPTIQGSESVHEKGLEQTLFDRLCLMGHKTILLRTQYRCHPAISAIANELFYEGNLIDGVSEKDRSPLLDWLPTLCFYSVNGVEQIERDNSFYNMAEVHFAVKLIQALVASGIKGSAIGLITLYKSQMCKTQNLLSNIHSEAFELKAVQVSTVDAFQGAEKEIIVLSCVRTRQIGFIDSEKRMNVALTRAKRHLLIVGNLACLSRNRLWGRVIHHCKGRWENGLQHASQCEQQLNEILTCYLEKREEEAQNKKKKN</sequence>
<evidence type="ECO:0000256" key="17">
    <source>
        <dbReference type="ARBA" id="ARBA00072540"/>
    </source>
</evidence>
<evidence type="ECO:0000256" key="11">
    <source>
        <dbReference type="ARBA" id="ARBA00023204"/>
    </source>
</evidence>
<keyword evidence="6 19" id="KW-0863">Zinc-finger</keyword>
<dbReference type="Ensembl" id="ENSFTIT00000008109.1">
    <property type="protein sequence ID" value="ENSFTIP00000007773.1"/>
    <property type="gene ID" value="ENSFTIG00000005230.1"/>
</dbReference>
<dbReference type="GO" id="GO:0006302">
    <property type="term" value="P:double-strand break repair"/>
    <property type="evidence" value="ECO:0007669"/>
    <property type="project" value="TreeGrafter"/>
</dbReference>
<comment type="catalytic activity">
    <reaction evidence="15">
        <text>ATP + H2O = ADP + phosphate + H(+)</text>
        <dbReference type="Rhea" id="RHEA:13065"/>
        <dbReference type="ChEBI" id="CHEBI:15377"/>
        <dbReference type="ChEBI" id="CHEBI:15378"/>
        <dbReference type="ChEBI" id="CHEBI:30616"/>
        <dbReference type="ChEBI" id="CHEBI:43474"/>
        <dbReference type="ChEBI" id="CHEBI:456216"/>
        <dbReference type="EC" id="5.6.2.3"/>
    </reaction>
</comment>
<dbReference type="GO" id="GO:0043139">
    <property type="term" value="F:5'-3' DNA helicase activity"/>
    <property type="evidence" value="ECO:0007669"/>
    <property type="project" value="UniProtKB-EC"/>
</dbReference>
<dbReference type="GO" id="GO:0005634">
    <property type="term" value="C:nucleus"/>
    <property type="evidence" value="ECO:0007669"/>
    <property type="project" value="UniProtKB-SubCell"/>
</dbReference>
<feature type="domain" description="GRF-type" evidence="20">
    <location>
        <begin position="472"/>
        <end position="514"/>
    </location>
</feature>
<dbReference type="GO" id="GO:0008270">
    <property type="term" value="F:zinc ion binding"/>
    <property type="evidence" value="ECO:0007669"/>
    <property type="project" value="UniProtKB-KW"/>
</dbReference>
<dbReference type="InterPro" id="IPR010666">
    <property type="entry name" value="Znf_GRF"/>
</dbReference>
<organism evidence="21 22">
    <name type="scientific">Falco tinnunculus</name>
    <name type="common">Common kestrel</name>
    <dbReference type="NCBI Taxonomy" id="100819"/>
    <lineage>
        <taxon>Eukaryota</taxon>
        <taxon>Metazoa</taxon>
        <taxon>Chordata</taxon>
        <taxon>Craniata</taxon>
        <taxon>Vertebrata</taxon>
        <taxon>Euteleostomi</taxon>
        <taxon>Archelosauria</taxon>
        <taxon>Archosauria</taxon>
        <taxon>Dinosauria</taxon>
        <taxon>Saurischia</taxon>
        <taxon>Theropoda</taxon>
        <taxon>Coelurosauria</taxon>
        <taxon>Aves</taxon>
        <taxon>Neognathae</taxon>
        <taxon>Neoaves</taxon>
        <taxon>Telluraves</taxon>
        <taxon>Australaves</taxon>
        <taxon>Falconiformes</taxon>
        <taxon>Falconidae</taxon>
        <taxon>Falco</taxon>
    </lineage>
</organism>
<dbReference type="InterPro" id="IPR052800">
    <property type="entry name" value="DNA_Repair_Helicase_ZGRF1"/>
</dbReference>
<evidence type="ECO:0000256" key="10">
    <source>
        <dbReference type="ARBA" id="ARBA00022840"/>
    </source>
</evidence>
<evidence type="ECO:0000256" key="6">
    <source>
        <dbReference type="ARBA" id="ARBA00022771"/>
    </source>
</evidence>
<keyword evidence="9" id="KW-0862">Zinc</keyword>
<dbReference type="GO" id="GO:0005524">
    <property type="term" value="F:ATP binding"/>
    <property type="evidence" value="ECO:0007669"/>
    <property type="project" value="UniProtKB-KW"/>
</dbReference>
<keyword evidence="2" id="KW-0597">Phosphoprotein</keyword>
<dbReference type="OMA" id="PMERVYV"/>